<organism evidence="2 3">
    <name type="scientific">Plasmodium ovale</name>
    <name type="common">malaria parasite P. ovale</name>
    <dbReference type="NCBI Taxonomy" id="36330"/>
    <lineage>
        <taxon>Eukaryota</taxon>
        <taxon>Sar</taxon>
        <taxon>Alveolata</taxon>
        <taxon>Apicomplexa</taxon>
        <taxon>Aconoidasida</taxon>
        <taxon>Haemosporida</taxon>
        <taxon>Plasmodiidae</taxon>
        <taxon>Plasmodium</taxon>
        <taxon>Plasmodium (Plasmodium)</taxon>
    </lineage>
</organism>
<protein>
    <submittedName>
        <fullName evidence="2">PIR protein</fullName>
    </submittedName>
</protein>
<dbReference type="VEuPathDB" id="PlasmoDB:PocGH01_00054800"/>
<dbReference type="EMBL" id="FLRJ01000763">
    <property type="protein sequence ID" value="SBT74645.1"/>
    <property type="molecule type" value="Genomic_DNA"/>
</dbReference>
<evidence type="ECO:0000313" key="3">
    <source>
        <dbReference type="Proteomes" id="UP000243200"/>
    </source>
</evidence>
<evidence type="ECO:0000313" key="2">
    <source>
        <dbReference type="EMBL" id="SBT74645.1"/>
    </source>
</evidence>
<name>A0A1C3KKX5_PLAOA</name>
<proteinExistence type="predicted"/>
<sequence length="329" mass="38400">MENDENIISLPSNLNYWQFNNKNYDTLYGHYVECDEFQKDLDKDDVAIKNFCMKLTGILDQFDKLSVIELFDGDRCSIVIYWMYDTLFQDIINKNIYADTFRVVHDIWNLWLKIEKTKKCTSMQPALAVYDTFKKSKMLYYYALDFDSIQAKSKVLNFKCTQQYSDYINAYVQTYNTIKSDCESEEEKDKEYCTLLERIHRIKDKDDLSDLKACTPVANEVRKGETAMEDPGELEEAEVESSYAQSSSEDKVGVSVAFPLLGVLFISSIFYKFTPFGPWIRSHVLKNANERYDVGEEETENILENPYEFSNMNSNSNGHNIGYQSLEDF</sequence>
<dbReference type="Proteomes" id="UP000243200">
    <property type="component" value="Unassembled WGS sequence"/>
</dbReference>
<dbReference type="AlphaFoldDB" id="A0A1C3KKX5"/>
<dbReference type="VEuPathDB" id="PlasmoDB:POWCR01_000238000"/>
<dbReference type="InterPro" id="IPR008780">
    <property type="entry name" value="Plasmodium_Vir"/>
</dbReference>
<dbReference type="Pfam" id="PF05795">
    <property type="entry name" value="Plasmodium_Vir"/>
    <property type="match status" value="2"/>
</dbReference>
<dbReference type="OrthoDB" id="10310941at2759"/>
<feature type="compositionally biased region" description="Acidic residues" evidence="1">
    <location>
        <begin position="227"/>
        <end position="239"/>
    </location>
</feature>
<feature type="region of interest" description="Disordered" evidence="1">
    <location>
        <begin position="224"/>
        <end position="244"/>
    </location>
</feature>
<gene>
    <name evidence="2" type="primary">PowCR01_000238000</name>
    <name evidence="2" type="ORF">POWCR01_000238000</name>
</gene>
<reference evidence="2 3" key="1">
    <citation type="submission" date="2016-06" db="EMBL/GenBank/DDBJ databases">
        <authorList>
            <consortium name="Pathogen Informatics"/>
        </authorList>
    </citation>
    <scope>NUCLEOTIDE SEQUENCE [LARGE SCALE GENOMIC DNA]</scope>
</reference>
<accession>A0A1C3KKX5</accession>
<evidence type="ECO:0000256" key="1">
    <source>
        <dbReference type="SAM" id="MobiDB-lite"/>
    </source>
</evidence>